<evidence type="ECO:0000256" key="1">
    <source>
        <dbReference type="ARBA" id="ARBA00000085"/>
    </source>
</evidence>
<dbReference type="InterPro" id="IPR003660">
    <property type="entry name" value="HAMP_dom"/>
</dbReference>
<dbReference type="InterPro" id="IPR004358">
    <property type="entry name" value="Sig_transdc_His_kin-like_C"/>
</dbReference>
<gene>
    <name evidence="14" type="ORF">A3K52_03180</name>
</gene>
<dbReference type="InterPro" id="IPR050428">
    <property type="entry name" value="TCS_sensor_his_kinase"/>
</dbReference>
<dbReference type="PROSITE" id="PS50109">
    <property type="entry name" value="HIS_KIN"/>
    <property type="match status" value="1"/>
</dbReference>
<dbReference type="GO" id="GO:0000155">
    <property type="term" value="F:phosphorelay sensor kinase activity"/>
    <property type="evidence" value="ECO:0007669"/>
    <property type="project" value="InterPro"/>
</dbReference>
<feature type="domain" description="Histidine kinase" evidence="12">
    <location>
        <begin position="259"/>
        <end position="465"/>
    </location>
</feature>
<dbReference type="InterPro" id="IPR036890">
    <property type="entry name" value="HATPase_C_sf"/>
</dbReference>
<keyword evidence="8 11" id="KW-1133">Transmembrane helix</keyword>
<dbReference type="CDD" id="cd06225">
    <property type="entry name" value="HAMP"/>
    <property type="match status" value="1"/>
</dbReference>
<keyword evidence="9" id="KW-0902">Two-component regulatory system</keyword>
<dbReference type="InterPro" id="IPR036097">
    <property type="entry name" value="HisK_dim/P_sf"/>
</dbReference>
<protein>
    <recommendedName>
        <fullName evidence="3">histidine kinase</fullName>
        <ecNumber evidence="3">2.7.13.3</ecNumber>
    </recommendedName>
</protein>
<dbReference type="Pfam" id="PF00512">
    <property type="entry name" value="HisKA"/>
    <property type="match status" value="1"/>
</dbReference>
<accession>A0A1F7L0W4</accession>
<comment type="caution">
    <text evidence="14">The sequence shown here is derived from an EMBL/GenBank/DDBJ whole genome shotgun (WGS) entry which is preliminary data.</text>
</comment>
<dbReference type="AlphaFoldDB" id="A0A1F7L0W4"/>
<reference evidence="14 15" key="1">
    <citation type="journal article" date="2016" name="Nat. Commun.">
        <title>Thousands of microbial genomes shed light on interconnected biogeochemical processes in an aquifer system.</title>
        <authorList>
            <person name="Anantharaman K."/>
            <person name="Brown C.T."/>
            <person name="Hug L.A."/>
            <person name="Sharon I."/>
            <person name="Castelle C.J."/>
            <person name="Probst A.J."/>
            <person name="Thomas B.C."/>
            <person name="Singh A."/>
            <person name="Wilkins M.J."/>
            <person name="Karaoz U."/>
            <person name="Brodie E.L."/>
            <person name="Williams K.H."/>
            <person name="Hubbard S.S."/>
            <person name="Banfield J.F."/>
        </authorList>
    </citation>
    <scope>NUCLEOTIDE SEQUENCE [LARGE SCALE GENOMIC DNA]</scope>
</reference>
<evidence type="ECO:0000313" key="14">
    <source>
        <dbReference type="EMBL" id="OGK73762.1"/>
    </source>
</evidence>
<dbReference type="GO" id="GO:0005886">
    <property type="term" value="C:plasma membrane"/>
    <property type="evidence" value="ECO:0007669"/>
    <property type="project" value="TreeGrafter"/>
</dbReference>
<dbReference type="Proteomes" id="UP000177050">
    <property type="component" value="Unassembled WGS sequence"/>
</dbReference>
<dbReference type="SUPFAM" id="SSF55874">
    <property type="entry name" value="ATPase domain of HSP90 chaperone/DNA topoisomerase II/histidine kinase"/>
    <property type="match status" value="1"/>
</dbReference>
<feature type="domain" description="HAMP" evidence="13">
    <location>
        <begin position="197"/>
        <end position="251"/>
    </location>
</feature>
<proteinExistence type="predicted"/>
<dbReference type="SMART" id="SM00387">
    <property type="entry name" value="HATPase_c"/>
    <property type="match status" value="1"/>
</dbReference>
<evidence type="ECO:0000256" key="5">
    <source>
        <dbReference type="ARBA" id="ARBA00022679"/>
    </source>
</evidence>
<evidence type="ECO:0000256" key="10">
    <source>
        <dbReference type="ARBA" id="ARBA00023136"/>
    </source>
</evidence>
<feature type="transmembrane region" description="Helical" evidence="11">
    <location>
        <begin position="12"/>
        <end position="37"/>
    </location>
</feature>
<dbReference type="CDD" id="cd00082">
    <property type="entry name" value="HisKA"/>
    <property type="match status" value="1"/>
</dbReference>
<dbReference type="PANTHER" id="PTHR45436:SF5">
    <property type="entry name" value="SENSOR HISTIDINE KINASE TRCS"/>
    <property type="match status" value="1"/>
</dbReference>
<feature type="transmembrane region" description="Helical" evidence="11">
    <location>
        <begin position="173"/>
        <end position="196"/>
    </location>
</feature>
<keyword evidence="7" id="KW-0418">Kinase</keyword>
<dbReference type="SUPFAM" id="SSF47384">
    <property type="entry name" value="Homodimeric domain of signal transducing histidine kinase"/>
    <property type="match status" value="1"/>
</dbReference>
<evidence type="ECO:0000256" key="6">
    <source>
        <dbReference type="ARBA" id="ARBA00022692"/>
    </source>
</evidence>
<comment type="catalytic activity">
    <reaction evidence="1">
        <text>ATP + protein L-histidine = ADP + protein N-phospho-L-histidine.</text>
        <dbReference type="EC" id="2.7.13.3"/>
    </reaction>
</comment>
<evidence type="ECO:0000256" key="8">
    <source>
        <dbReference type="ARBA" id="ARBA00022989"/>
    </source>
</evidence>
<keyword evidence="4" id="KW-0597">Phosphoprotein</keyword>
<evidence type="ECO:0000313" key="15">
    <source>
        <dbReference type="Proteomes" id="UP000177050"/>
    </source>
</evidence>
<evidence type="ECO:0000256" key="11">
    <source>
        <dbReference type="SAM" id="Phobius"/>
    </source>
</evidence>
<dbReference type="PROSITE" id="PS50885">
    <property type="entry name" value="HAMP"/>
    <property type="match status" value="1"/>
</dbReference>
<dbReference type="InterPro" id="IPR003594">
    <property type="entry name" value="HATPase_dom"/>
</dbReference>
<dbReference type="SMART" id="SM00388">
    <property type="entry name" value="HisKA"/>
    <property type="match status" value="1"/>
</dbReference>
<keyword evidence="10 11" id="KW-0472">Membrane</keyword>
<dbReference type="Pfam" id="PF02518">
    <property type="entry name" value="HATPase_c"/>
    <property type="match status" value="1"/>
</dbReference>
<organism evidence="14 15">
    <name type="scientific">Candidatus Roizmanbacteria bacterium RIFOXYD1_FULL_38_12</name>
    <dbReference type="NCBI Taxonomy" id="1802093"/>
    <lineage>
        <taxon>Bacteria</taxon>
        <taxon>Candidatus Roizmaniibacteriota</taxon>
    </lineage>
</organism>
<dbReference type="Gene3D" id="3.30.565.10">
    <property type="entry name" value="Histidine kinase-like ATPase, C-terminal domain"/>
    <property type="match status" value="1"/>
</dbReference>
<comment type="subcellular location">
    <subcellularLocation>
        <location evidence="2">Membrane</location>
    </subcellularLocation>
</comment>
<evidence type="ECO:0000256" key="7">
    <source>
        <dbReference type="ARBA" id="ARBA00022777"/>
    </source>
</evidence>
<evidence type="ECO:0000256" key="4">
    <source>
        <dbReference type="ARBA" id="ARBA00022553"/>
    </source>
</evidence>
<dbReference type="InterPro" id="IPR003661">
    <property type="entry name" value="HisK_dim/P_dom"/>
</dbReference>
<evidence type="ECO:0000259" key="12">
    <source>
        <dbReference type="PROSITE" id="PS50109"/>
    </source>
</evidence>
<evidence type="ECO:0000256" key="9">
    <source>
        <dbReference type="ARBA" id="ARBA00023012"/>
    </source>
</evidence>
<evidence type="ECO:0000259" key="13">
    <source>
        <dbReference type="PROSITE" id="PS50885"/>
    </source>
</evidence>
<sequence>MRNIKAKHKLIFIFTLYFFLFLVVLATLFISVFRYVYVYQLRQDLIHELGEVVEEHIGIDQAGIFFKKDKAGDTLRLNLFSDSVSALFLDKENKVMRAYGAFESQIKNNKEVENLNTLIANANKIEKVNEENFYWNNIQYLSFITPLKSRGQRVGSVVLAKSLVGLDTMMTNVFVVLAVLGGVGLLGSFFLGYIAINSSFKPILKIVRAFEATDLNRLEKKVHLDGHPDDEFVLLADKFNDMLERLNDMSLRQKEFIGNASHELKTPLTRAITSLDVMMTDRALPKDDLHLIKQDLLEINNLIEKLLLLARIKEGAMPQGSVILQNVLSFVMDKYIDSLHKKRIELHHETSSRFIIPVPKEYAIMIFANLMSNAVKYSSNDSTIYIKINEAKRQITIQDHGIGMTEEEKSKMFERFYRGKKTHNTIKGYGLGLSLIKQICDEYEVKIIVDSKPEDGTSVTLIFPL</sequence>
<evidence type="ECO:0000256" key="2">
    <source>
        <dbReference type="ARBA" id="ARBA00004370"/>
    </source>
</evidence>
<dbReference type="EC" id="2.7.13.3" evidence="3"/>
<dbReference type="CDD" id="cd00075">
    <property type="entry name" value="HATPase"/>
    <property type="match status" value="1"/>
</dbReference>
<dbReference type="Gene3D" id="1.10.287.130">
    <property type="match status" value="1"/>
</dbReference>
<dbReference type="PANTHER" id="PTHR45436">
    <property type="entry name" value="SENSOR HISTIDINE KINASE YKOH"/>
    <property type="match status" value="1"/>
</dbReference>
<name>A0A1F7L0W4_9BACT</name>
<dbReference type="PRINTS" id="PR00344">
    <property type="entry name" value="BCTRLSENSOR"/>
</dbReference>
<keyword evidence="5" id="KW-0808">Transferase</keyword>
<dbReference type="InterPro" id="IPR005467">
    <property type="entry name" value="His_kinase_dom"/>
</dbReference>
<evidence type="ECO:0000256" key="3">
    <source>
        <dbReference type="ARBA" id="ARBA00012438"/>
    </source>
</evidence>
<keyword evidence="6 11" id="KW-0812">Transmembrane</keyword>
<dbReference type="EMBL" id="MGBR01000001">
    <property type="protein sequence ID" value="OGK73762.1"/>
    <property type="molecule type" value="Genomic_DNA"/>
</dbReference>